<evidence type="ECO:0000256" key="7">
    <source>
        <dbReference type="ARBA" id="ARBA00023033"/>
    </source>
</evidence>
<dbReference type="Gene3D" id="1.10.630.10">
    <property type="entry name" value="Cytochrome P450"/>
    <property type="match status" value="1"/>
</dbReference>
<evidence type="ECO:0000256" key="4">
    <source>
        <dbReference type="ARBA" id="ARBA00022723"/>
    </source>
</evidence>
<keyword evidence="9" id="KW-1185">Reference proteome</keyword>
<dbReference type="SUPFAM" id="SSF48264">
    <property type="entry name" value="Cytochrome P450"/>
    <property type="match status" value="1"/>
</dbReference>
<dbReference type="PANTHER" id="PTHR46696">
    <property type="entry name" value="P450, PUTATIVE (EUROFUNG)-RELATED"/>
    <property type="match status" value="1"/>
</dbReference>
<evidence type="ECO:0000256" key="3">
    <source>
        <dbReference type="ARBA" id="ARBA00022617"/>
    </source>
</evidence>
<keyword evidence="4" id="KW-0479">Metal-binding</keyword>
<protein>
    <submittedName>
        <fullName evidence="8">Cytochrome P450 123</fullName>
    </submittedName>
</protein>
<evidence type="ECO:0000256" key="6">
    <source>
        <dbReference type="ARBA" id="ARBA00023004"/>
    </source>
</evidence>
<keyword evidence="7" id="KW-0503">Monooxygenase</keyword>
<dbReference type="InterPro" id="IPR036396">
    <property type="entry name" value="Cyt_P450_sf"/>
</dbReference>
<dbReference type="EMBL" id="AP022607">
    <property type="protein sequence ID" value="BBZ15639.1"/>
    <property type="molecule type" value="Genomic_DNA"/>
</dbReference>
<dbReference type="InterPro" id="IPR002397">
    <property type="entry name" value="Cyt_P450_B"/>
</dbReference>
<keyword evidence="8" id="KW-0614">Plasmid</keyword>
<comment type="similarity">
    <text evidence="2">Belongs to the cytochrome P450 family.</text>
</comment>
<keyword evidence="3" id="KW-0349">Heme</keyword>
<dbReference type="Proteomes" id="UP000467379">
    <property type="component" value="Plasmid pJCM12687"/>
</dbReference>
<accession>A0ABN6BD37</accession>
<evidence type="ECO:0000256" key="5">
    <source>
        <dbReference type="ARBA" id="ARBA00023002"/>
    </source>
</evidence>
<evidence type="ECO:0000256" key="2">
    <source>
        <dbReference type="ARBA" id="ARBA00010617"/>
    </source>
</evidence>
<geneLocation type="plasmid" evidence="8 9">
    <name>pJCM12687</name>
</geneLocation>
<organism evidence="8 9">
    <name type="scientific">Mycobacterium branderi</name>
    <dbReference type="NCBI Taxonomy" id="43348"/>
    <lineage>
        <taxon>Bacteria</taxon>
        <taxon>Bacillati</taxon>
        <taxon>Actinomycetota</taxon>
        <taxon>Actinomycetes</taxon>
        <taxon>Mycobacteriales</taxon>
        <taxon>Mycobacteriaceae</taxon>
        <taxon>Mycobacterium</taxon>
    </lineage>
</organism>
<comment type="cofactor">
    <cofactor evidence="1">
        <name>heme</name>
        <dbReference type="ChEBI" id="CHEBI:30413"/>
    </cofactor>
</comment>
<keyword evidence="5" id="KW-0560">Oxidoreductase</keyword>
<dbReference type="InterPro" id="IPR001128">
    <property type="entry name" value="Cyt_P450"/>
</dbReference>
<sequence>MTQVVWDPYDWDQQEDPYPVFALMRKHAPVYHNDERGFWALSRHRDVEAALLDFRRFSSADGITLGPKQQDGAEMIIMMDPPRHDELRRLISRAFTPRRIAVLETSVRAMCRRLLDEADSVTQINFVEMYCNVVPMAVITHVLGVPDADRKNYQQWIDTFLFRAPGRDTVTPEGLAAASHAFEALASLIAQRRMNPGDDIVSALIAAEENEQRLTDNELLQFTFLLLIAGYETSTKLIGNAAYLLWRHPDQRRLLAADPTMLPSAVEEVLRFDSPTPYMARTLTKDVTIDGVTMPKGDKVALLLGSANRDAEVFPEPDRFDITRPPGRHLAFGRGVLPA</sequence>
<keyword evidence="6" id="KW-0408">Iron</keyword>
<name>A0ABN6BD37_9MYCO</name>
<proteinExistence type="inferred from homology"/>
<dbReference type="PRINTS" id="PR00359">
    <property type="entry name" value="BP450"/>
</dbReference>
<reference evidence="8 9" key="1">
    <citation type="journal article" date="2019" name="Emerg. Microbes Infect.">
        <title>Comprehensive subspecies identification of 175 nontuberculous mycobacteria species based on 7547 genomic profiles.</title>
        <authorList>
            <person name="Matsumoto Y."/>
            <person name="Kinjo T."/>
            <person name="Motooka D."/>
            <person name="Nabeya D."/>
            <person name="Jung N."/>
            <person name="Uechi K."/>
            <person name="Horii T."/>
            <person name="Iida T."/>
            <person name="Fujita J."/>
            <person name="Nakamura S."/>
        </authorList>
    </citation>
    <scope>NUCLEOTIDE SEQUENCE [LARGE SCALE GENOMIC DNA]</scope>
    <source>
        <strain evidence="8 9">JCM 12687</strain>
        <plasmid evidence="8">pJCM12687</plasmid>
    </source>
</reference>
<evidence type="ECO:0000313" key="8">
    <source>
        <dbReference type="EMBL" id="BBZ15639.1"/>
    </source>
</evidence>
<evidence type="ECO:0000256" key="1">
    <source>
        <dbReference type="ARBA" id="ARBA00001971"/>
    </source>
</evidence>
<dbReference type="PANTHER" id="PTHR46696:SF4">
    <property type="entry name" value="BIOTIN BIOSYNTHESIS CYTOCHROME P450"/>
    <property type="match status" value="1"/>
</dbReference>
<gene>
    <name evidence="8" type="primary">cyp123</name>
    <name evidence="8" type="ORF">MBRA_58340</name>
</gene>
<dbReference type="Pfam" id="PF00067">
    <property type="entry name" value="p450"/>
    <property type="match status" value="1"/>
</dbReference>
<evidence type="ECO:0000313" key="9">
    <source>
        <dbReference type="Proteomes" id="UP000467379"/>
    </source>
</evidence>